<dbReference type="RefSeq" id="WP_189988796.1">
    <property type="nucleotide sequence ID" value="NZ_BMZS01000004.1"/>
</dbReference>
<feature type="domain" description="TNase-like" evidence="2">
    <location>
        <begin position="39"/>
        <end position="156"/>
    </location>
</feature>
<dbReference type="InterPro" id="IPR035437">
    <property type="entry name" value="SNase_OB-fold_sf"/>
</dbReference>
<reference evidence="3" key="1">
    <citation type="journal article" date="2014" name="Int. J. Syst. Evol. Microbiol.">
        <title>Complete genome sequence of Corynebacterium casei LMG S-19264T (=DSM 44701T), isolated from a smear-ripened cheese.</title>
        <authorList>
            <consortium name="US DOE Joint Genome Institute (JGI-PGF)"/>
            <person name="Walter F."/>
            <person name="Albersmeier A."/>
            <person name="Kalinowski J."/>
            <person name="Ruckert C."/>
        </authorList>
    </citation>
    <scope>NUCLEOTIDE SEQUENCE</scope>
    <source>
        <strain evidence="3">KCTC 42651</strain>
    </source>
</reference>
<comment type="caution">
    <text evidence="3">The sequence shown here is derived from an EMBL/GenBank/DDBJ whole genome shotgun (WGS) entry which is preliminary data.</text>
</comment>
<name>A0A919CQF3_9PROT</name>
<dbReference type="SMART" id="SM00318">
    <property type="entry name" value="SNc"/>
    <property type="match status" value="1"/>
</dbReference>
<dbReference type="AlphaFoldDB" id="A0A919CQF3"/>
<feature type="chain" id="PRO_5036765506" description="TNase-like domain-containing protein" evidence="1">
    <location>
        <begin position="22"/>
        <end position="158"/>
    </location>
</feature>
<protein>
    <recommendedName>
        <fullName evidence="2">TNase-like domain-containing protein</fullName>
    </recommendedName>
</protein>
<feature type="signal peptide" evidence="1">
    <location>
        <begin position="1"/>
        <end position="21"/>
    </location>
</feature>
<organism evidence="3 4">
    <name type="scientific">Thalassobaculum fulvum</name>
    <dbReference type="NCBI Taxonomy" id="1633335"/>
    <lineage>
        <taxon>Bacteria</taxon>
        <taxon>Pseudomonadati</taxon>
        <taxon>Pseudomonadota</taxon>
        <taxon>Alphaproteobacteria</taxon>
        <taxon>Rhodospirillales</taxon>
        <taxon>Thalassobaculaceae</taxon>
        <taxon>Thalassobaculum</taxon>
    </lineage>
</organism>
<accession>A0A919CQF3</accession>
<gene>
    <name evidence="3" type="ORF">GCM10017083_19230</name>
</gene>
<sequence>MTVRGPLLPIALLPIALVSSALVSSALPAAADAASAGEPVVIAGVAEVVDAGTLAVDGVTLRLAGLVAPGPRQKCLDGNLPWLCGAAARQHLAKLVGDRPVRCETVTAGVARCRAGDLDLAAAMIRDGWAVAGRDGEAYRPLEAEAREARRGLWEKAP</sequence>
<dbReference type="SUPFAM" id="SSF50199">
    <property type="entry name" value="Staphylococcal nuclease"/>
    <property type="match status" value="1"/>
</dbReference>
<dbReference type="EMBL" id="BMZS01000004">
    <property type="protein sequence ID" value="GHD48314.1"/>
    <property type="molecule type" value="Genomic_DNA"/>
</dbReference>
<evidence type="ECO:0000259" key="2">
    <source>
        <dbReference type="SMART" id="SM00318"/>
    </source>
</evidence>
<evidence type="ECO:0000256" key="1">
    <source>
        <dbReference type="SAM" id="SignalP"/>
    </source>
</evidence>
<proteinExistence type="predicted"/>
<reference evidence="3" key="2">
    <citation type="submission" date="2020-09" db="EMBL/GenBank/DDBJ databases">
        <authorList>
            <person name="Sun Q."/>
            <person name="Kim S."/>
        </authorList>
    </citation>
    <scope>NUCLEOTIDE SEQUENCE</scope>
    <source>
        <strain evidence="3">KCTC 42651</strain>
    </source>
</reference>
<evidence type="ECO:0000313" key="4">
    <source>
        <dbReference type="Proteomes" id="UP000630353"/>
    </source>
</evidence>
<dbReference type="InterPro" id="IPR016071">
    <property type="entry name" value="Staphylococal_nuclease_OB-fold"/>
</dbReference>
<keyword evidence="4" id="KW-1185">Reference proteome</keyword>
<keyword evidence="1" id="KW-0732">Signal</keyword>
<evidence type="ECO:0000313" key="3">
    <source>
        <dbReference type="EMBL" id="GHD48314.1"/>
    </source>
</evidence>
<dbReference type="Proteomes" id="UP000630353">
    <property type="component" value="Unassembled WGS sequence"/>
</dbReference>
<dbReference type="Gene3D" id="2.40.50.90">
    <property type="match status" value="1"/>
</dbReference>